<dbReference type="OrthoDB" id="5615858at2"/>
<dbReference type="Gene3D" id="3.30.2130.10">
    <property type="entry name" value="VC0802-like"/>
    <property type="match status" value="1"/>
</dbReference>
<comment type="caution">
    <text evidence="2">The sequence shown here is derived from an EMBL/GenBank/DDBJ whole genome shotgun (WGS) entry which is preliminary data.</text>
</comment>
<accession>A0A1E5GD45</accession>
<gene>
    <name evidence="2" type="ORF">BCR25_09025</name>
</gene>
<evidence type="ECO:0000259" key="1">
    <source>
        <dbReference type="Pfam" id="PF13840"/>
    </source>
</evidence>
<sequence length="127" mass="14145">MQLSILDTVDFSIIKFPNTHKIPPSFHDITDFKSVTYTKEECSIIVPTNTLETTAALAVDSGWFVIQIVGVLDFSLVGILVQLANPLAENKLSIFAVSTYNTDYLLLKNQDKDKAIHTLQECGHTFI</sequence>
<name>A0A1E5GD45_9ENTE</name>
<dbReference type="PIRSF" id="PIRSF008459">
    <property type="entry name" value="UCP008459"/>
    <property type="match status" value="1"/>
</dbReference>
<dbReference type="SUPFAM" id="SSF55021">
    <property type="entry name" value="ACT-like"/>
    <property type="match status" value="1"/>
</dbReference>
<dbReference type="Proteomes" id="UP000095094">
    <property type="component" value="Unassembled WGS sequence"/>
</dbReference>
<dbReference type="InterPro" id="IPR045865">
    <property type="entry name" value="ACT-like_dom_sf"/>
</dbReference>
<dbReference type="PANTHER" id="PTHR31131">
    <property type="entry name" value="CHROMOSOME 1, WHOLE GENOME SHOTGUN SEQUENCE"/>
    <property type="match status" value="1"/>
</dbReference>
<dbReference type="InterPro" id="IPR027795">
    <property type="entry name" value="CASTOR_ACT_dom"/>
</dbReference>
<dbReference type="Pfam" id="PF13840">
    <property type="entry name" value="ACT_7"/>
    <property type="match status" value="1"/>
</dbReference>
<keyword evidence="3" id="KW-1185">Reference proteome</keyword>
<proteinExistence type="predicted"/>
<evidence type="ECO:0000313" key="2">
    <source>
        <dbReference type="EMBL" id="OEG10599.1"/>
    </source>
</evidence>
<feature type="domain" description="CASTOR ACT" evidence="1">
    <location>
        <begin position="59"/>
        <end position="121"/>
    </location>
</feature>
<dbReference type="EMBL" id="MIJY01000043">
    <property type="protein sequence ID" value="OEG10599.1"/>
    <property type="molecule type" value="Genomic_DNA"/>
</dbReference>
<organism evidence="2 3">
    <name type="scientific">Enterococcus termitis</name>
    <dbReference type="NCBI Taxonomy" id="332950"/>
    <lineage>
        <taxon>Bacteria</taxon>
        <taxon>Bacillati</taxon>
        <taxon>Bacillota</taxon>
        <taxon>Bacilli</taxon>
        <taxon>Lactobacillales</taxon>
        <taxon>Enterococcaceae</taxon>
        <taxon>Enterococcus</taxon>
    </lineage>
</organism>
<dbReference type="RefSeq" id="WP_069664380.1">
    <property type="nucleotide sequence ID" value="NZ_JBHUJJ010000001.1"/>
</dbReference>
<dbReference type="AlphaFoldDB" id="A0A1E5GD45"/>
<dbReference type="PANTHER" id="PTHR31131:SF6">
    <property type="entry name" value="CASTOR ACT DOMAIN-CONTAINING PROTEIN"/>
    <property type="match status" value="1"/>
</dbReference>
<reference evidence="3" key="1">
    <citation type="submission" date="2016-09" db="EMBL/GenBank/DDBJ databases">
        <authorList>
            <person name="Gulvik C.A."/>
        </authorList>
    </citation>
    <scope>NUCLEOTIDE SEQUENCE [LARGE SCALE GENOMIC DNA]</scope>
    <source>
        <strain evidence="3">LMG 8895</strain>
    </source>
</reference>
<dbReference type="InterPro" id="IPR051719">
    <property type="entry name" value="CASTOR_mTORC1"/>
</dbReference>
<evidence type="ECO:0000313" key="3">
    <source>
        <dbReference type="Proteomes" id="UP000095094"/>
    </source>
</evidence>
<protein>
    <submittedName>
        <fullName evidence="2">ACT domain-containing protein</fullName>
    </submittedName>
</protein>
<dbReference type="InterPro" id="IPR016540">
    <property type="entry name" value="UCP008459"/>
</dbReference>